<proteinExistence type="predicted"/>
<sequence length="165" mass="17921">MCSYCGCRNIPLIAQLTRQHENITNHTTALRAAERSDDPVTAAAAASVLSELLHPHTELEEQGLFAEMRADDMFSEHIESLCAEHEAIDAGLAAVEAGDLSRVGPLLTLLANHIDREENGLFPAALAYLDDEQWNHLHEVGGVAREVGVGHDHLDAGSAEHHHAR</sequence>
<dbReference type="Proteomes" id="UP000198741">
    <property type="component" value="Chromosome I"/>
</dbReference>
<evidence type="ECO:0000313" key="2">
    <source>
        <dbReference type="EMBL" id="SDP47135.1"/>
    </source>
</evidence>
<dbReference type="Gene3D" id="1.20.120.520">
    <property type="entry name" value="nmb1532 protein domain like"/>
    <property type="match status" value="1"/>
</dbReference>
<organism evidence="2 3">
    <name type="scientific">Nakamurella panacisegetis</name>
    <dbReference type="NCBI Taxonomy" id="1090615"/>
    <lineage>
        <taxon>Bacteria</taxon>
        <taxon>Bacillati</taxon>
        <taxon>Actinomycetota</taxon>
        <taxon>Actinomycetes</taxon>
        <taxon>Nakamurellales</taxon>
        <taxon>Nakamurellaceae</taxon>
        <taxon>Nakamurella</taxon>
    </lineage>
</organism>
<dbReference type="Pfam" id="PF01814">
    <property type="entry name" value="Hemerythrin"/>
    <property type="match status" value="1"/>
</dbReference>
<name>A0A1H0T003_9ACTN</name>
<reference evidence="2 3" key="1">
    <citation type="submission" date="2016-10" db="EMBL/GenBank/DDBJ databases">
        <authorList>
            <person name="de Groot N.N."/>
        </authorList>
    </citation>
    <scope>NUCLEOTIDE SEQUENCE [LARGE SCALE GENOMIC DNA]</scope>
    <source>
        <strain evidence="3">P4-7,KCTC 19426,CECT 7604</strain>
    </source>
</reference>
<dbReference type="STRING" id="1090615.SAMN04515671_4376"/>
<dbReference type="OrthoDB" id="3381279at2"/>
<evidence type="ECO:0000259" key="1">
    <source>
        <dbReference type="Pfam" id="PF01814"/>
    </source>
</evidence>
<dbReference type="InterPro" id="IPR012312">
    <property type="entry name" value="Hemerythrin-like"/>
</dbReference>
<feature type="domain" description="Hemerythrin-like" evidence="1">
    <location>
        <begin position="13"/>
        <end position="125"/>
    </location>
</feature>
<evidence type="ECO:0000313" key="3">
    <source>
        <dbReference type="Proteomes" id="UP000198741"/>
    </source>
</evidence>
<accession>A0A1H0T003</accession>
<dbReference type="EMBL" id="LT629710">
    <property type="protein sequence ID" value="SDP47135.1"/>
    <property type="molecule type" value="Genomic_DNA"/>
</dbReference>
<dbReference type="RefSeq" id="WP_090480431.1">
    <property type="nucleotide sequence ID" value="NZ_LT629710.1"/>
</dbReference>
<dbReference type="AlphaFoldDB" id="A0A1H0T003"/>
<gene>
    <name evidence="2" type="ORF">SAMN04515671_4376</name>
</gene>
<keyword evidence="3" id="KW-1185">Reference proteome</keyword>
<protein>
    <submittedName>
        <fullName evidence="2">Hemerythrin HHE cation binding domain-containing protein</fullName>
    </submittedName>
</protein>